<gene>
    <name evidence="1" type="ordered locus">Mhar_0159</name>
</gene>
<keyword evidence="2" id="KW-1185">Reference proteome</keyword>
<accession>G7WKS1</accession>
<proteinExistence type="predicted"/>
<protein>
    <recommendedName>
        <fullName evidence="3">Nucleotidyl transferase AbiEii/AbiGii toxin family protein</fullName>
    </recommendedName>
</protein>
<dbReference type="KEGG" id="mhi:Mhar_0159"/>
<organism evidence="1 2">
    <name type="scientific">Methanothrix harundinacea (strain 6Ac)</name>
    <name type="common">Methanosaeta harundinacea</name>
    <dbReference type="NCBI Taxonomy" id="1110509"/>
    <lineage>
        <taxon>Archaea</taxon>
        <taxon>Methanobacteriati</taxon>
        <taxon>Methanobacteriota</taxon>
        <taxon>Stenosarchaea group</taxon>
        <taxon>Methanomicrobia</taxon>
        <taxon>Methanotrichales</taxon>
        <taxon>Methanotrichaceae</taxon>
        <taxon>Methanothrix</taxon>
    </lineage>
</organism>
<evidence type="ECO:0000313" key="1">
    <source>
        <dbReference type="EMBL" id="AET63550.1"/>
    </source>
</evidence>
<evidence type="ECO:0008006" key="3">
    <source>
        <dbReference type="Google" id="ProtNLM"/>
    </source>
</evidence>
<dbReference type="STRING" id="1110509.Mhar_0159"/>
<reference evidence="1 2" key="1">
    <citation type="journal article" date="2012" name="PLoS ONE">
        <title>The genome characteristics and predicted function of methyl-group oxidation pathway in the obligate aceticlastic methanogens, Methanosaeta spp.</title>
        <authorList>
            <person name="Zhu J."/>
            <person name="Zheng H."/>
            <person name="Ai G."/>
            <person name="Zhang G."/>
            <person name="Liu D."/>
            <person name="Liu X."/>
            <person name="Dong X."/>
        </authorList>
    </citation>
    <scope>NUCLEOTIDE SEQUENCE [LARGE SCALE GENOMIC DNA]</scope>
    <source>
        <strain evidence="1 2">6Ac</strain>
    </source>
</reference>
<name>G7WKS1_METH6</name>
<dbReference type="AlphaFoldDB" id="G7WKS1"/>
<dbReference type="Proteomes" id="UP000005877">
    <property type="component" value="Chromosome"/>
</dbReference>
<dbReference type="PATRIC" id="fig|1110509.7.peg.173"/>
<sequence>MDASLEELIDIFRWVHAREKDERNPVTVLIGGWAVYSYNKWYGSVDIDLVTNNKTKHQLMKRLRDERGFVHQRDPMVPTTVVKNVQEEKILLDFGSREDISRFEGRDEQLPFSLLDGRTEAREISPSSSVSVIVPERTLLMIFKLKAAWDRSFRIQNETAEDEEWEKSKLCKDRADIIALIDPDAGGTEIDIQYLGERLRMNPFLVEVLWEIPSDIDAVDMYGRMEQKEVQDSIEKLLLLAGERK</sequence>
<evidence type="ECO:0000313" key="2">
    <source>
        <dbReference type="Proteomes" id="UP000005877"/>
    </source>
</evidence>
<dbReference type="HOGENOM" id="CLU_1109504_0_0_2"/>
<dbReference type="EMBL" id="CP003117">
    <property type="protein sequence ID" value="AET63550.1"/>
    <property type="molecule type" value="Genomic_DNA"/>
</dbReference>